<feature type="region of interest" description="Disordered" evidence="2">
    <location>
        <begin position="96"/>
        <end position="152"/>
    </location>
</feature>
<keyword evidence="1" id="KW-0479">Metal-binding</keyword>
<evidence type="ECO:0000259" key="3">
    <source>
        <dbReference type="PROSITE" id="PS50966"/>
    </source>
</evidence>
<keyword evidence="1" id="KW-0862">Zinc</keyword>
<reference evidence="4" key="1">
    <citation type="journal article" date="2019" name="Sci. Rep.">
        <title>Draft genome of Tanacetum cinerariifolium, the natural source of mosquito coil.</title>
        <authorList>
            <person name="Yamashiro T."/>
            <person name="Shiraishi A."/>
            <person name="Satake H."/>
            <person name="Nakayama K."/>
        </authorList>
    </citation>
    <scope>NUCLEOTIDE SEQUENCE</scope>
</reference>
<dbReference type="PROSITE" id="PS50966">
    <property type="entry name" value="ZF_SWIM"/>
    <property type="match status" value="1"/>
</dbReference>
<accession>A0A6L2K2L8</accession>
<proteinExistence type="predicted"/>
<dbReference type="GO" id="GO:0008270">
    <property type="term" value="F:zinc ion binding"/>
    <property type="evidence" value="ECO:0007669"/>
    <property type="project" value="UniProtKB-KW"/>
</dbReference>
<evidence type="ECO:0000313" key="4">
    <source>
        <dbReference type="EMBL" id="GEU43052.1"/>
    </source>
</evidence>
<evidence type="ECO:0000256" key="2">
    <source>
        <dbReference type="SAM" id="MobiDB-lite"/>
    </source>
</evidence>
<gene>
    <name evidence="4" type="ORF">Tci_015030</name>
</gene>
<dbReference type="EMBL" id="BKCJ010001655">
    <property type="protein sequence ID" value="GEU43052.1"/>
    <property type="molecule type" value="Genomic_DNA"/>
</dbReference>
<dbReference type="PANTHER" id="PTHR31973">
    <property type="entry name" value="POLYPROTEIN, PUTATIVE-RELATED"/>
    <property type="match status" value="1"/>
</dbReference>
<name>A0A6L2K2L8_TANCI</name>
<feature type="domain" description="SWIM-type" evidence="3">
    <location>
        <begin position="64"/>
        <end position="96"/>
    </location>
</feature>
<protein>
    <submittedName>
        <fullName evidence="4">Splicing factor</fullName>
    </submittedName>
</protein>
<organism evidence="4">
    <name type="scientific">Tanacetum cinerariifolium</name>
    <name type="common">Dalmatian daisy</name>
    <name type="synonym">Chrysanthemum cinerariifolium</name>
    <dbReference type="NCBI Taxonomy" id="118510"/>
    <lineage>
        <taxon>Eukaryota</taxon>
        <taxon>Viridiplantae</taxon>
        <taxon>Streptophyta</taxon>
        <taxon>Embryophyta</taxon>
        <taxon>Tracheophyta</taxon>
        <taxon>Spermatophyta</taxon>
        <taxon>Magnoliopsida</taxon>
        <taxon>eudicotyledons</taxon>
        <taxon>Gunneridae</taxon>
        <taxon>Pentapetalae</taxon>
        <taxon>asterids</taxon>
        <taxon>campanulids</taxon>
        <taxon>Asterales</taxon>
        <taxon>Asteraceae</taxon>
        <taxon>Asteroideae</taxon>
        <taxon>Anthemideae</taxon>
        <taxon>Anthemidinae</taxon>
        <taxon>Tanacetum</taxon>
    </lineage>
</organism>
<sequence>MLEDIIVYLMQRVVAMHNIAVNLEDQVTPTVRKKVEYLKREQRHWTVFLSAYQQLEVKCGDSAFGVNLGEKTCACRLCKLSDILCIHAVAGYMHLNRDSDEDKRTGNHPPLQPIMRKMPGRPRKERIKAPSENNSQGFSSFRKGTRDETTQE</sequence>
<evidence type="ECO:0000256" key="1">
    <source>
        <dbReference type="PROSITE-ProRule" id="PRU00325"/>
    </source>
</evidence>
<comment type="caution">
    <text evidence="4">The sequence shown here is derived from an EMBL/GenBank/DDBJ whole genome shotgun (WGS) entry which is preliminary data.</text>
</comment>
<dbReference type="InterPro" id="IPR007527">
    <property type="entry name" value="Znf_SWIM"/>
</dbReference>
<dbReference type="PANTHER" id="PTHR31973:SF189">
    <property type="entry name" value="TRANSPOSASE, MUDR, PLANT, MULE TRANSPOSASE DOMAIN PROTEIN-RELATED"/>
    <property type="match status" value="1"/>
</dbReference>
<dbReference type="AlphaFoldDB" id="A0A6L2K2L8"/>
<feature type="compositionally biased region" description="Basic and acidic residues" evidence="2">
    <location>
        <begin position="96"/>
        <end position="105"/>
    </location>
</feature>
<keyword evidence="1" id="KW-0863">Zinc-finger</keyword>